<dbReference type="EMBL" id="BAAADN010000062">
    <property type="protein sequence ID" value="GAA0473246.1"/>
    <property type="molecule type" value="Genomic_DNA"/>
</dbReference>
<evidence type="ECO:0000256" key="2">
    <source>
        <dbReference type="SAM" id="Phobius"/>
    </source>
</evidence>
<dbReference type="AlphaFoldDB" id="A0AAV3SM80"/>
<reference evidence="3" key="2">
    <citation type="submission" date="2023-12" db="EMBL/GenBank/DDBJ databases">
        <authorList>
            <person name="Sun Q."/>
            <person name="Inoue M."/>
        </authorList>
    </citation>
    <scope>NUCLEOTIDE SEQUENCE</scope>
    <source>
        <strain evidence="3">JCM 12289</strain>
    </source>
</reference>
<name>A0AAV3SM80_HALDO</name>
<organism evidence="3 4">
    <name type="scientific">Halococcus dombrowskii</name>
    <dbReference type="NCBI Taxonomy" id="179637"/>
    <lineage>
        <taxon>Archaea</taxon>
        <taxon>Methanobacteriati</taxon>
        <taxon>Methanobacteriota</taxon>
        <taxon>Stenosarchaea group</taxon>
        <taxon>Halobacteria</taxon>
        <taxon>Halobacteriales</taxon>
        <taxon>Halococcaceae</taxon>
        <taxon>Halococcus</taxon>
    </lineage>
</organism>
<proteinExistence type="predicted"/>
<dbReference type="Pfam" id="PF24004">
    <property type="entry name" value="Microp_archaea"/>
    <property type="match status" value="1"/>
</dbReference>
<accession>A0AAV3SM80</accession>
<protein>
    <submittedName>
        <fullName evidence="3">Uncharacterized protein</fullName>
    </submittedName>
</protein>
<gene>
    <name evidence="3" type="ORF">GCM10008985_32460</name>
</gene>
<evidence type="ECO:0000256" key="1">
    <source>
        <dbReference type="SAM" id="MobiDB-lite"/>
    </source>
</evidence>
<keyword evidence="2" id="KW-1133">Transmembrane helix</keyword>
<evidence type="ECO:0000313" key="4">
    <source>
        <dbReference type="Proteomes" id="UP001500962"/>
    </source>
</evidence>
<dbReference type="Proteomes" id="UP001500962">
    <property type="component" value="Unassembled WGS sequence"/>
</dbReference>
<keyword evidence="2" id="KW-0472">Membrane</keyword>
<keyword evidence="2" id="KW-0812">Transmembrane</keyword>
<dbReference type="InterPro" id="IPR056399">
    <property type="entry name" value="Microp_archaea"/>
</dbReference>
<reference evidence="3" key="1">
    <citation type="journal article" date="2014" name="Int. J. Syst. Evol. Microbiol.">
        <title>Complete genome sequence of Corynebacterium casei LMG S-19264T (=DSM 44701T), isolated from a smear-ripened cheese.</title>
        <authorList>
            <consortium name="US DOE Joint Genome Institute (JGI-PGF)"/>
            <person name="Walter F."/>
            <person name="Albersmeier A."/>
            <person name="Kalinowski J."/>
            <person name="Ruckert C."/>
        </authorList>
    </citation>
    <scope>NUCLEOTIDE SEQUENCE</scope>
    <source>
        <strain evidence="3">JCM 12289</strain>
    </source>
</reference>
<comment type="caution">
    <text evidence="3">The sequence shown here is derived from an EMBL/GenBank/DDBJ whole genome shotgun (WGS) entry which is preliminary data.</text>
</comment>
<feature type="transmembrane region" description="Helical" evidence="2">
    <location>
        <begin position="36"/>
        <end position="57"/>
    </location>
</feature>
<sequence>MTTRKSATEPSGGPRQLKHLTGGREKQLPMSQATKIVLGTVGLSALLAVGIIVALALA</sequence>
<evidence type="ECO:0000313" key="3">
    <source>
        <dbReference type="EMBL" id="GAA0473246.1"/>
    </source>
</evidence>
<feature type="region of interest" description="Disordered" evidence="1">
    <location>
        <begin position="1"/>
        <end position="27"/>
    </location>
</feature>